<comment type="subcellular location">
    <subcellularLocation>
        <location evidence="1">Membrane</location>
        <topology evidence="1">Multi-pass membrane protein</topology>
    </subcellularLocation>
</comment>
<dbReference type="GO" id="GO:0009881">
    <property type="term" value="F:photoreceptor activity"/>
    <property type="evidence" value="ECO:0007669"/>
    <property type="project" value="UniProtKB-KW"/>
</dbReference>
<accession>A0A210QHL3</accession>
<comment type="similarity">
    <text evidence="14">Belongs to the G-protein coupled receptor 1 family.</text>
</comment>
<dbReference type="Gene3D" id="1.20.1070.10">
    <property type="entry name" value="Rhodopsin 7-helix transmembrane proteins"/>
    <property type="match status" value="1"/>
</dbReference>
<evidence type="ECO:0000256" key="4">
    <source>
        <dbReference type="ARBA" id="ARBA00022692"/>
    </source>
</evidence>
<feature type="transmembrane region" description="Helical" evidence="15">
    <location>
        <begin position="250"/>
        <end position="273"/>
    </location>
</feature>
<dbReference type="InterPro" id="IPR017452">
    <property type="entry name" value="GPCR_Rhodpsn_7TM"/>
</dbReference>
<evidence type="ECO:0000256" key="10">
    <source>
        <dbReference type="ARBA" id="ARBA00023157"/>
    </source>
</evidence>
<keyword evidence="3" id="KW-0716">Sensory transduction</keyword>
<dbReference type="GO" id="GO:0007601">
    <property type="term" value="P:visual perception"/>
    <property type="evidence" value="ECO:0007669"/>
    <property type="project" value="InterPro"/>
</dbReference>
<dbReference type="InterPro" id="IPR050125">
    <property type="entry name" value="GPCR_opsins"/>
</dbReference>
<evidence type="ECO:0000256" key="11">
    <source>
        <dbReference type="ARBA" id="ARBA00023170"/>
    </source>
</evidence>
<feature type="transmembrane region" description="Helical" evidence="15">
    <location>
        <begin position="75"/>
        <end position="96"/>
    </location>
</feature>
<dbReference type="GO" id="GO:0007602">
    <property type="term" value="P:phototransduction"/>
    <property type="evidence" value="ECO:0007669"/>
    <property type="project" value="UniProtKB-KW"/>
</dbReference>
<organism evidence="17 18">
    <name type="scientific">Mizuhopecten yessoensis</name>
    <name type="common">Japanese scallop</name>
    <name type="synonym">Patinopecten yessoensis</name>
    <dbReference type="NCBI Taxonomy" id="6573"/>
    <lineage>
        <taxon>Eukaryota</taxon>
        <taxon>Metazoa</taxon>
        <taxon>Spiralia</taxon>
        <taxon>Lophotrochozoa</taxon>
        <taxon>Mollusca</taxon>
        <taxon>Bivalvia</taxon>
        <taxon>Autobranchia</taxon>
        <taxon>Pteriomorphia</taxon>
        <taxon>Pectinida</taxon>
        <taxon>Pectinoidea</taxon>
        <taxon>Pectinidae</taxon>
        <taxon>Mizuhopecten</taxon>
    </lineage>
</organism>
<name>A0A210QHL3_MIZYE</name>
<comment type="caution">
    <text evidence="17">The sequence shown here is derived from an EMBL/GenBank/DDBJ whole genome shotgun (WGS) entry which is preliminary data.</text>
</comment>
<dbReference type="InterPro" id="IPR027430">
    <property type="entry name" value="Retinal_BS"/>
</dbReference>
<dbReference type="OrthoDB" id="2101615at2759"/>
<dbReference type="PROSITE" id="PS00238">
    <property type="entry name" value="OPSIN"/>
    <property type="match status" value="1"/>
</dbReference>
<evidence type="ECO:0000256" key="7">
    <source>
        <dbReference type="ARBA" id="ARBA00022991"/>
    </source>
</evidence>
<feature type="transmembrane region" description="Helical" evidence="15">
    <location>
        <begin position="40"/>
        <end position="63"/>
    </location>
</feature>
<dbReference type="STRING" id="6573.A0A210QHL3"/>
<evidence type="ECO:0000256" key="3">
    <source>
        <dbReference type="ARBA" id="ARBA00022606"/>
    </source>
</evidence>
<keyword evidence="13 14" id="KW-0807">Transducer</keyword>
<feature type="transmembrane region" description="Helical" evidence="15">
    <location>
        <begin position="154"/>
        <end position="176"/>
    </location>
</feature>
<evidence type="ECO:0000256" key="5">
    <source>
        <dbReference type="ARBA" id="ARBA00022925"/>
    </source>
</evidence>
<reference evidence="17 18" key="1">
    <citation type="journal article" date="2017" name="Nat. Ecol. Evol.">
        <title>Scallop genome provides insights into evolution of bilaterian karyotype and development.</title>
        <authorList>
            <person name="Wang S."/>
            <person name="Zhang J."/>
            <person name="Jiao W."/>
            <person name="Li J."/>
            <person name="Xun X."/>
            <person name="Sun Y."/>
            <person name="Guo X."/>
            <person name="Huan P."/>
            <person name="Dong B."/>
            <person name="Zhang L."/>
            <person name="Hu X."/>
            <person name="Sun X."/>
            <person name="Wang J."/>
            <person name="Zhao C."/>
            <person name="Wang Y."/>
            <person name="Wang D."/>
            <person name="Huang X."/>
            <person name="Wang R."/>
            <person name="Lv J."/>
            <person name="Li Y."/>
            <person name="Zhang Z."/>
            <person name="Liu B."/>
            <person name="Lu W."/>
            <person name="Hui Y."/>
            <person name="Liang J."/>
            <person name="Zhou Z."/>
            <person name="Hou R."/>
            <person name="Li X."/>
            <person name="Liu Y."/>
            <person name="Li H."/>
            <person name="Ning X."/>
            <person name="Lin Y."/>
            <person name="Zhao L."/>
            <person name="Xing Q."/>
            <person name="Dou J."/>
            <person name="Li Y."/>
            <person name="Mao J."/>
            <person name="Guo H."/>
            <person name="Dou H."/>
            <person name="Li T."/>
            <person name="Mu C."/>
            <person name="Jiang W."/>
            <person name="Fu Q."/>
            <person name="Fu X."/>
            <person name="Miao Y."/>
            <person name="Liu J."/>
            <person name="Yu Q."/>
            <person name="Li R."/>
            <person name="Liao H."/>
            <person name="Li X."/>
            <person name="Kong Y."/>
            <person name="Jiang Z."/>
            <person name="Chourrout D."/>
            <person name="Li R."/>
            <person name="Bao Z."/>
        </authorList>
    </citation>
    <scope>NUCLEOTIDE SEQUENCE [LARGE SCALE GENOMIC DNA]</scope>
    <source>
        <strain evidence="17 18">PY_sf001</strain>
    </source>
</reference>
<feature type="domain" description="G-protein coupled receptors family 1 profile" evidence="16">
    <location>
        <begin position="55"/>
        <end position="302"/>
    </location>
</feature>
<proteinExistence type="inferred from homology"/>
<dbReference type="EMBL" id="NEDP02003723">
    <property type="protein sequence ID" value="OWF48091.1"/>
    <property type="molecule type" value="Genomic_DNA"/>
</dbReference>
<evidence type="ECO:0000256" key="8">
    <source>
        <dbReference type="ARBA" id="ARBA00023040"/>
    </source>
</evidence>
<dbReference type="PROSITE" id="PS50262">
    <property type="entry name" value="G_PROTEIN_RECEP_F1_2"/>
    <property type="match status" value="1"/>
</dbReference>
<dbReference type="GO" id="GO:0004930">
    <property type="term" value="F:G protein-coupled receptor activity"/>
    <property type="evidence" value="ECO:0007669"/>
    <property type="project" value="UniProtKB-KW"/>
</dbReference>
<keyword evidence="8 14" id="KW-0297">G-protein coupled receptor</keyword>
<gene>
    <name evidence="17" type="ORF">KP79_PYT16615</name>
</gene>
<dbReference type="CDD" id="cd14969">
    <property type="entry name" value="7tmA_Opsins_type2_animals"/>
    <property type="match status" value="1"/>
</dbReference>
<feature type="transmembrane region" description="Helical" evidence="15">
    <location>
        <begin position="116"/>
        <end position="134"/>
    </location>
</feature>
<dbReference type="InterPro" id="IPR000276">
    <property type="entry name" value="GPCR_Rhodpsn"/>
</dbReference>
<keyword evidence="12" id="KW-0325">Glycoprotein</keyword>
<keyword evidence="11 14" id="KW-0675">Receptor</keyword>
<keyword evidence="7" id="KW-0157">Chromophore</keyword>
<dbReference type="SMART" id="SM01381">
    <property type="entry name" value="7TM_GPCR_Srsx"/>
    <property type="match status" value="1"/>
</dbReference>
<dbReference type="AlphaFoldDB" id="A0A210QHL3"/>
<evidence type="ECO:0000256" key="12">
    <source>
        <dbReference type="ARBA" id="ARBA00023180"/>
    </source>
</evidence>
<protein>
    <submittedName>
        <fullName evidence="17">Visual pigment-like receptor peropsin</fullName>
    </submittedName>
</protein>
<evidence type="ECO:0000259" key="16">
    <source>
        <dbReference type="PROSITE" id="PS50262"/>
    </source>
</evidence>
<dbReference type="InterPro" id="IPR002962">
    <property type="entry name" value="Peropsin"/>
</dbReference>
<evidence type="ECO:0000256" key="15">
    <source>
        <dbReference type="SAM" id="Phobius"/>
    </source>
</evidence>
<dbReference type="PRINTS" id="PR00237">
    <property type="entry name" value="GPCRRHODOPSN"/>
</dbReference>
<feature type="transmembrane region" description="Helical" evidence="15">
    <location>
        <begin position="204"/>
        <end position="229"/>
    </location>
</feature>
<dbReference type="Proteomes" id="UP000242188">
    <property type="component" value="Unassembled WGS sequence"/>
</dbReference>
<evidence type="ECO:0000256" key="1">
    <source>
        <dbReference type="ARBA" id="ARBA00004141"/>
    </source>
</evidence>
<keyword evidence="5" id="KW-0681">Retinal protein</keyword>
<dbReference type="Pfam" id="PF00001">
    <property type="entry name" value="7tm_1"/>
    <property type="match status" value="1"/>
</dbReference>
<evidence type="ECO:0000313" key="17">
    <source>
        <dbReference type="EMBL" id="OWF48091.1"/>
    </source>
</evidence>
<keyword evidence="2" id="KW-0600">Photoreceptor protein</keyword>
<dbReference type="PROSITE" id="PS00237">
    <property type="entry name" value="G_PROTEIN_RECEP_F1_1"/>
    <property type="match status" value="1"/>
</dbReference>
<dbReference type="SUPFAM" id="SSF81321">
    <property type="entry name" value="Family A G protein-coupled receptor-like"/>
    <property type="match status" value="1"/>
</dbReference>
<keyword evidence="9 15" id="KW-0472">Membrane</keyword>
<evidence type="ECO:0000313" key="18">
    <source>
        <dbReference type="Proteomes" id="UP000242188"/>
    </source>
</evidence>
<evidence type="ECO:0000256" key="13">
    <source>
        <dbReference type="ARBA" id="ARBA00023224"/>
    </source>
</evidence>
<evidence type="ECO:0000256" key="9">
    <source>
        <dbReference type="ARBA" id="ARBA00023136"/>
    </source>
</evidence>
<evidence type="ECO:0000256" key="2">
    <source>
        <dbReference type="ARBA" id="ARBA00022543"/>
    </source>
</evidence>
<evidence type="ECO:0000256" key="14">
    <source>
        <dbReference type="RuleBase" id="RU000688"/>
    </source>
</evidence>
<evidence type="ECO:0000256" key="6">
    <source>
        <dbReference type="ARBA" id="ARBA00022989"/>
    </source>
</evidence>
<keyword evidence="10" id="KW-1015">Disulfide bond</keyword>
<keyword evidence="6 15" id="KW-1133">Transmembrane helix</keyword>
<dbReference type="GO" id="GO:0016020">
    <property type="term" value="C:membrane"/>
    <property type="evidence" value="ECO:0007669"/>
    <property type="project" value="UniProtKB-SubCell"/>
</dbReference>
<keyword evidence="4 14" id="KW-0812">Transmembrane</keyword>
<dbReference type="PRINTS" id="PR01244">
    <property type="entry name" value="PEROPSIN"/>
</dbReference>
<dbReference type="PANTHER" id="PTHR24240">
    <property type="entry name" value="OPSIN"/>
    <property type="match status" value="1"/>
</dbReference>
<sequence length="409" mass="45215">MEVSTYVDGLVDNATTSSDALTSTVTSPGVVHIPSIGHDIIGGVLIVTMAVGICTNSLGIAIFIKDKTLRSPTNLFIAGLALCDLSMLVVATPLPTASSFAHRWLWGHTGCVFEGFMVYFLGLTSLYLLCAISVDRYIVIALPLKIALVTKRAATLTIVACYGLGFFWAMLPLVGWNSYQLEGLMTSCSVVWNTSNPKDYSYNVVIFFTCLIFPIGVMVYCYYHVYMTWDTSSRIAKRNLEVERKISRTILVMIGVFIGSWTPYSIVSFWAAFGVASDIPVAVAGVPPYIAKTASVWNPIIYICTNKQFRRSFFNILPFANLQRESEEEQVESCEMMAAGSNEASVSKIQIRPLQPTDCHMTPQHDNPDVSVAHQARQSVDNCNIVHDDVMQENCVEQIHIPRQVVNEC</sequence>
<keyword evidence="18" id="KW-1185">Reference proteome</keyword>